<evidence type="ECO:0000313" key="3">
    <source>
        <dbReference type="EMBL" id="KAK8956061.1"/>
    </source>
</evidence>
<protein>
    <recommendedName>
        <fullName evidence="2">DNA2/NAM7 helicase helicase domain-containing protein</fullName>
    </recommendedName>
</protein>
<dbReference type="InterPro" id="IPR041677">
    <property type="entry name" value="DNA2/NAM7_AAA_11"/>
</dbReference>
<evidence type="ECO:0000256" key="1">
    <source>
        <dbReference type="SAM" id="Coils"/>
    </source>
</evidence>
<dbReference type="PANTHER" id="PTHR10887:SF522">
    <property type="entry name" value="P-LOOP CONTAINING NUCLEOSIDE TRIPHOSPHATE HYDROLASES SUPERFAMILY PROTEIN"/>
    <property type="match status" value="1"/>
</dbReference>
<gene>
    <name evidence="3" type="ORF">KSP40_PGU005054</name>
</gene>
<evidence type="ECO:0000313" key="4">
    <source>
        <dbReference type="Proteomes" id="UP001412067"/>
    </source>
</evidence>
<comment type="caution">
    <text evidence="3">The sequence shown here is derived from an EMBL/GenBank/DDBJ whole genome shotgun (WGS) entry which is preliminary data.</text>
</comment>
<dbReference type="Proteomes" id="UP001412067">
    <property type="component" value="Unassembled WGS sequence"/>
</dbReference>
<keyword evidence="4" id="KW-1185">Reference proteome</keyword>
<organism evidence="3 4">
    <name type="scientific">Platanthera guangdongensis</name>
    <dbReference type="NCBI Taxonomy" id="2320717"/>
    <lineage>
        <taxon>Eukaryota</taxon>
        <taxon>Viridiplantae</taxon>
        <taxon>Streptophyta</taxon>
        <taxon>Embryophyta</taxon>
        <taxon>Tracheophyta</taxon>
        <taxon>Spermatophyta</taxon>
        <taxon>Magnoliopsida</taxon>
        <taxon>Liliopsida</taxon>
        <taxon>Asparagales</taxon>
        <taxon>Orchidaceae</taxon>
        <taxon>Orchidoideae</taxon>
        <taxon>Orchideae</taxon>
        <taxon>Orchidinae</taxon>
        <taxon>Platanthera</taxon>
    </lineage>
</organism>
<dbReference type="Gene3D" id="3.40.50.300">
    <property type="entry name" value="P-loop containing nucleotide triphosphate hydrolases"/>
    <property type="match status" value="1"/>
</dbReference>
<dbReference type="InterPro" id="IPR027417">
    <property type="entry name" value="P-loop_NTPase"/>
</dbReference>
<sequence length="477" mass="55101">MTSSGRRKMSYYSSSDDDDDVLKKLKNLKVDNLKSPGIVEIMFRWSLTDVFNRNLYKGEVLKIPRIFNSLEHYLSSYSKPLVEETHADLRSSMEIISQRTPTVETICVEEIPAAELYYTIKLLKKPEIAEKNNFEKNVAYEPMDADIFALMRTKPRHVSDLSRDESSYILGFVVRNCDYDEKLNDLQHVVMLSRKLEISKLYRESYFMFKKDVPSSSSLPEKFEDACVSDNLEKFNLNDSQKNAVMDCLAMRRCGTKDNIKLIWGPPGTGKTKTISTLLLALLQLRCRTIACAPTNTAVVEVTSRLYKLVKDEHIVNLPAGDIILFGNKSRMKIDDNLSQIFLEDRVARLDKCFSPLFGWKYHVSSMKDFLKNALSIYEQYVKDMQEENKKAEEECKPVQQFSEFVLVKYRLYAKNLEDCIDVLCKDLPRSFIAGENLKTMNTALSLIKKFKDFLVSAIFSDEDLEDVFESIPEKRR</sequence>
<name>A0ABR2M0Q3_9ASPA</name>
<dbReference type="PANTHER" id="PTHR10887">
    <property type="entry name" value="DNA2/NAM7 HELICASE FAMILY"/>
    <property type="match status" value="1"/>
</dbReference>
<dbReference type="SUPFAM" id="SSF52540">
    <property type="entry name" value="P-loop containing nucleoside triphosphate hydrolases"/>
    <property type="match status" value="1"/>
</dbReference>
<dbReference type="InterPro" id="IPR045055">
    <property type="entry name" value="DNA2/NAM7-like"/>
</dbReference>
<keyword evidence="1" id="KW-0175">Coiled coil</keyword>
<dbReference type="EMBL" id="JBBWWR010000013">
    <property type="protein sequence ID" value="KAK8956061.1"/>
    <property type="molecule type" value="Genomic_DNA"/>
</dbReference>
<feature type="coiled-coil region" evidence="1">
    <location>
        <begin position="368"/>
        <end position="395"/>
    </location>
</feature>
<evidence type="ECO:0000259" key="2">
    <source>
        <dbReference type="Pfam" id="PF13086"/>
    </source>
</evidence>
<reference evidence="3 4" key="1">
    <citation type="journal article" date="2022" name="Nat. Plants">
        <title>Genomes of leafy and leafless Platanthera orchids illuminate the evolution of mycoheterotrophy.</title>
        <authorList>
            <person name="Li M.H."/>
            <person name="Liu K.W."/>
            <person name="Li Z."/>
            <person name="Lu H.C."/>
            <person name="Ye Q.L."/>
            <person name="Zhang D."/>
            <person name="Wang J.Y."/>
            <person name="Li Y.F."/>
            <person name="Zhong Z.M."/>
            <person name="Liu X."/>
            <person name="Yu X."/>
            <person name="Liu D.K."/>
            <person name="Tu X.D."/>
            <person name="Liu B."/>
            <person name="Hao Y."/>
            <person name="Liao X.Y."/>
            <person name="Jiang Y.T."/>
            <person name="Sun W.H."/>
            <person name="Chen J."/>
            <person name="Chen Y.Q."/>
            <person name="Ai Y."/>
            <person name="Zhai J.W."/>
            <person name="Wu S.S."/>
            <person name="Zhou Z."/>
            <person name="Hsiao Y.Y."/>
            <person name="Wu W.L."/>
            <person name="Chen Y.Y."/>
            <person name="Lin Y.F."/>
            <person name="Hsu J.L."/>
            <person name="Li C.Y."/>
            <person name="Wang Z.W."/>
            <person name="Zhao X."/>
            <person name="Zhong W.Y."/>
            <person name="Ma X.K."/>
            <person name="Ma L."/>
            <person name="Huang J."/>
            <person name="Chen G.Z."/>
            <person name="Huang M.Z."/>
            <person name="Huang L."/>
            <person name="Peng D.H."/>
            <person name="Luo Y.B."/>
            <person name="Zou S.Q."/>
            <person name="Chen S.P."/>
            <person name="Lan S."/>
            <person name="Tsai W.C."/>
            <person name="Van de Peer Y."/>
            <person name="Liu Z.J."/>
        </authorList>
    </citation>
    <scope>NUCLEOTIDE SEQUENCE [LARGE SCALE GENOMIC DNA]</scope>
    <source>
        <strain evidence="3">Lor288</strain>
    </source>
</reference>
<proteinExistence type="predicted"/>
<accession>A0ABR2M0Q3</accession>
<feature type="domain" description="DNA2/NAM7 helicase helicase" evidence="2">
    <location>
        <begin position="236"/>
        <end position="399"/>
    </location>
</feature>
<dbReference type="Pfam" id="PF13086">
    <property type="entry name" value="AAA_11"/>
    <property type="match status" value="1"/>
</dbReference>